<proteinExistence type="predicted"/>
<keyword evidence="1" id="KW-0547">Nucleotide-binding</keyword>
<dbReference type="EMBL" id="CP067140">
    <property type="protein sequence ID" value="WCR03530.1"/>
    <property type="molecule type" value="Genomic_DNA"/>
</dbReference>
<protein>
    <submittedName>
        <fullName evidence="1">Iron complex transport system ATP-binding protein</fullName>
    </submittedName>
</protein>
<accession>A0AA46A444</accession>
<keyword evidence="4" id="KW-1185">Reference proteome</keyword>
<dbReference type="RefSeq" id="WP_176011379.1">
    <property type="nucleotide sequence ID" value="NZ_CP067140.1"/>
</dbReference>
<name>A0AA46A444_9RHOB</name>
<organism evidence="1 3">
    <name type="scientific">Paracoccus saliphilus</name>
    <dbReference type="NCBI Taxonomy" id="405559"/>
    <lineage>
        <taxon>Bacteria</taxon>
        <taxon>Pseudomonadati</taxon>
        <taxon>Pseudomonadota</taxon>
        <taxon>Alphaproteobacteria</taxon>
        <taxon>Rhodobacterales</taxon>
        <taxon>Paracoccaceae</taxon>
        <taxon>Paracoccus</taxon>
    </lineage>
</organism>
<reference evidence="2 4" key="2">
    <citation type="submission" date="2021-01" db="EMBL/GenBank/DDBJ databases">
        <title>Biogeographic distribution of Paracoccus.</title>
        <authorList>
            <person name="Hollensteiner J."/>
            <person name="Leineberger J."/>
            <person name="Brinkhoff T."/>
            <person name="Daniel R."/>
        </authorList>
    </citation>
    <scope>NUCLEOTIDE SEQUENCE [LARGE SCALE GENOMIC DNA]</scope>
    <source>
        <strain evidence="2 4">DSM 18447</strain>
    </source>
</reference>
<dbReference type="Proteomes" id="UP001215549">
    <property type="component" value="Chromosome"/>
</dbReference>
<sequence>MASLQLHDLGYALRFTDAAIVFNEVRMIACGPTADVVTAELARLFFLQHSM</sequence>
<evidence type="ECO:0000313" key="2">
    <source>
        <dbReference type="EMBL" id="WCR03530.1"/>
    </source>
</evidence>
<dbReference type="AlphaFoldDB" id="A0AA46A444"/>
<dbReference type="Proteomes" id="UP000186216">
    <property type="component" value="Unassembled WGS sequence"/>
</dbReference>
<dbReference type="GO" id="GO:0005524">
    <property type="term" value="F:ATP binding"/>
    <property type="evidence" value="ECO:0007669"/>
    <property type="project" value="UniProtKB-KW"/>
</dbReference>
<evidence type="ECO:0000313" key="1">
    <source>
        <dbReference type="EMBL" id="SIS55234.1"/>
    </source>
</evidence>
<gene>
    <name evidence="2" type="ORF">JHX88_01770</name>
    <name evidence="1" type="ORF">SAMN05421772_101428</name>
</gene>
<dbReference type="EMBL" id="FTOU01000001">
    <property type="protein sequence ID" value="SIS55234.1"/>
    <property type="molecule type" value="Genomic_DNA"/>
</dbReference>
<evidence type="ECO:0000313" key="4">
    <source>
        <dbReference type="Proteomes" id="UP001215549"/>
    </source>
</evidence>
<evidence type="ECO:0000313" key="3">
    <source>
        <dbReference type="Proteomes" id="UP000186216"/>
    </source>
</evidence>
<reference evidence="1 3" key="1">
    <citation type="submission" date="2017-01" db="EMBL/GenBank/DDBJ databases">
        <authorList>
            <person name="Varghese N."/>
            <person name="Submissions S."/>
        </authorList>
    </citation>
    <scope>NUCLEOTIDE SEQUENCE [LARGE SCALE GENOMIC DNA]</scope>
    <source>
        <strain evidence="1 3">DSM 18447</strain>
    </source>
</reference>
<keyword evidence="1" id="KW-0067">ATP-binding</keyword>